<keyword evidence="3 5" id="KW-1133">Transmembrane helix</keyword>
<dbReference type="Proteomes" id="UP001157167">
    <property type="component" value="Unassembled WGS sequence"/>
</dbReference>
<dbReference type="InterPro" id="IPR002645">
    <property type="entry name" value="STAS_dom"/>
</dbReference>
<feature type="transmembrane region" description="Helical" evidence="5">
    <location>
        <begin position="106"/>
        <end position="127"/>
    </location>
</feature>
<evidence type="ECO:0000259" key="6">
    <source>
        <dbReference type="PROSITE" id="PS50801"/>
    </source>
</evidence>
<proteinExistence type="predicted"/>
<evidence type="ECO:0000256" key="2">
    <source>
        <dbReference type="ARBA" id="ARBA00022692"/>
    </source>
</evidence>
<dbReference type="Pfam" id="PF00916">
    <property type="entry name" value="Sulfate_transp"/>
    <property type="match status" value="1"/>
</dbReference>
<dbReference type="InterPro" id="IPR001902">
    <property type="entry name" value="SLC26A/SulP_fam"/>
</dbReference>
<dbReference type="InterPro" id="IPR011547">
    <property type="entry name" value="SLC26A/SulP_dom"/>
</dbReference>
<reference evidence="8" key="1">
    <citation type="journal article" date="2019" name="Int. J. Syst. Evol. Microbiol.">
        <title>The Global Catalogue of Microorganisms (GCM) 10K type strain sequencing project: providing services to taxonomists for standard genome sequencing and annotation.</title>
        <authorList>
            <consortium name="The Broad Institute Genomics Platform"/>
            <consortium name="The Broad Institute Genome Sequencing Center for Infectious Disease"/>
            <person name="Wu L."/>
            <person name="Ma J."/>
        </authorList>
    </citation>
    <scope>NUCLEOTIDE SEQUENCE [LARGE SCALE GENOMIC DNA]</scope>
    <source>
        <strain evidence="8">NBRC 102407</strain>
    </source>
</reference>
<feature type="transmembrane region" description="Helical" evidence="5">
    <location>
        <begin position="360"/>
        <end position="378"/>
    </location>
</feature>
<organism evidence="7 8">
    <name type="scientific">Zoogloea oryzae</name>
    <dbReference type="NCBI Taxonomy" id="310767"/>
    <lineage>
        <taxon>Bacteria</taxon>
        <taxon>Pseudomonadati</taxon>
        <taxon>Pseudomonadota</taxon>
        <taxon>Betaproteobacteria</taxon>
        <taxon>Rhodocyclales</taxon>
        <taxon>Zoogloeaceae</taxon>
        <taxon>Zoogloea</taxon>
    </lineage>
</organism>
<gene>
    <name evidence="7" type="ORF">GCM10007933_19550</name>
</gene>
<dbReference type="PROSITE" id="PS50801">
    <property type="entry name" value="STAS"/>
    <property type="match status" value="1"/>
</dbReference>
<dbReference type="RefSeq" id="WP_284187799.1">
    <property type="nucleotide sequence ID" value="NZ_BSPX01000025.1"/>
</dbReference>
<accession>A0ABQ6FA91</accession>
<comment type="subcellular location">
    <subcellularLocation>
        <location evidence="1">Membrane</location>
        <topology evidence="1">Multi-pass membrane protein</topology>
    </subcellularLocation>
</comment>
<feature type="transmembrane region" description="Helical" evidence="5">
    <location>
        <begin position="56"/>
        <end position="74"/>
    </location>
</feature>
<feature type="transmembrane region" description="Helical" evidence="5">
    <location>
        <begin position="390"/>
        <end position="423"/>
    </location>
</feature>
<keyword evidence="8" id="KW-1185">Reference proteome</keyword>
<feature type="transmembrane region" description="Helical" evidence="5">
    <location>
        <begin position="81"/>
        <end position="100"/>
    </location>
</feature>
<feature type="transmembrane region" description="Helical" evidence="5">
    <location>
        <begin position="322"/>
        <end position="348"/>
    </location>
</feature>
<evidence type="ECO:0000313" key="8">
    <source>
        <dbReference type="Proteomes" id="UP001157167"/>
    </source>
</evidence>
<dbReference type="SUPFAM" id="SSF52091">
    <property type="entry name" value="SpoIIaa-like"/>
    <property type="match status" value="1"/>
</dbReference>
<feature type="transmembrane region" description="Helical" evidence="5">
    <location>
        <begin position="185"/>
        <end position="203"/>
    </location>
</feature>
<name>A0ABQ6FA91_9RHOO</name>
<protein>
    <submittedName>
        <fullName evidence="7">Sodium-independent anion transporter</fullName>
    </submittedName>
</protein>
<evidence type="ECO:0000256" key="5">
    <source>
        <dbReference type="SAM" id="Phobius"/>
    </source>
</evidence>
<sequence>MPPALPPLLRRLLPFLAWRSQLDAATVRNDLVVGFTVALVAIPQALAYAQLAGLPAYVGLYASLLPSIVGALWGSSAQLNTGPVALTSLLTAAALSPLALPGSETWLLLAVQLALLAGILQLAFGLLRLAHFADLLSHPVLHGFINACSLLIITAQLPTLLGLPSAGQKPFVEAIVDIVRTLPDVHLPSAALGGLAVALLLVLQRFKVGGPGVLAVVAGLAAVGWLADFEATGGRVVGQLPEQTLAFALPKADWAQITDLLPSAFVLALVSFIEAMSSCKLASARTGQRWDGNQELIGQGLAKLTASVCQAYPVSGSFGRSAFLLAAGARTGVASVVGALVVLGALLLVPEPIAHVPRPVLAAVILVTLAKLLSVAQLREAWQAGRDDGLAGTVAFVATLAFAPHVEIGILAGLFLSLALLIYRSMTPRVALLGRHPDGTWRDAERFKLPPPHPQVAILRFDGPLHFVNAATFEDAVLAACRGQPQMAVLVLSCAGINAIDASGVEALRRVRRQLLADGRQLACCGLKKQVIDVLERTGLWADLAPHAAYRTEDDALREFLPGLTGGDTAPAPQRRGFEW</sequence>
<dbReference type="PANTHER" id="PTHR11814">
    <property type="entry name" value="SULFATE TRANSPORTER"/>
    <property type="match status" value="1"/>
</dbReference>
<dbReference type="Gene3D" id="3.30.750.24">
    <property type="entry name" value="STAS domain"/>
    <property type="match status" value="1"/>
</dbReference>
<evidence type="ECO:0000256" key="4">
    <source>
        <dbReference type="ARBA" id="ARBA00023136"/>
    </source>
</evidence>
<keyword evidence="2 5" id="KW-0812">Transmembrane</keyword>
<dbReference type="Pfam" id="PF01740">
    <property type="entry name" value="STAS"/>
    <property type="match status" value="1"/>
</dbReference>
<evidence type="ECO:0000313" key="7">
    <source>
        <dbReference type="EMBL" id="GLT22495.1"/>
    </source>
</evidence>
<evidence type="ECO:0000256" key="3">
    <source>
        <dbReference type="ARBA" id="ARBA00022989"/>
    </source>
</evidence>
<feature type="domain" description="STAS" evidence="6">
    <location>
        <begin position="454"/>
        <end position="560"/>
    </location>
</feature>
<comment type="caution">
    <text evidence="7">The sequence shown here is derived from an EMBL/GenBank/DDBJ whole genome shotgun (WGS) entry which is preliminary data.</text>
</comment>
<feature type="transmembrane region" description="Helical" evidence="5">
    <location>
        <begin position="31"/>
        <end position="50"/>
    </location>
</feature>
<evidence type="ECO:0000256" key="1">
    <source>
        <dbReference type="ARBA" id="ARBA00004141"/>
    </source>
</evidence>
<dbReference type="EMBL" id="BSPX01000025">
    <property type="protein sequence ID" value="GLT22495.1"/>
    <property type="molecule type" value="Genomic_DNA"/>
</dbReference>
<feature type="transmembrane region" description="Helical" evidence="5">
    <location>
        <begin position="210"/>
        <end position="227"/>
    </location>
</feature>
<keyword evidence="4 5" id="KW-0472">Membrane</keyword>
<feature type="transmembrane region" description="Helical" evidence="5">
    <location>
        <begin position="139"/>
        <end position="165"/>
    </location>
</feature>
<dbReference type="InterPro" id="IPR036513">
    <property type="entry name" value="STAS_dom_sf"/>
</dbReference>
<dbReference type="CDD" id="cd07042">
    <property type="entry name" value="STAS_SulP_like_sulfate_transporter"/>
    <property type="match status" value="1"/>
</dbReference>